<accession>A0A1Y2CCW3</accession>
<dbReference type="OrthoDB" id="88at2759"/>
<dbReference type="Proteomes" id="UP000193642">
    <property type="component" value="Unassembled WGS sequence"/>
</dbReference>
<protein>
    <submittedName>
        <fullName evidence="1">Uncharacterized protein</fullName>
    </submittedName>
</protein>
<dbReference type="InterPro" id="IPR036249">
    <property type="entry name" value="Thioredoxin-like_sf"/>
</dbReference>
<organism evidence="1 2">
    <name type="scientific">Rhizoclosmatium globosum</name>
    <dbReference type="NCBI Taxonomy" id="329046"/>
    <lineage>
        <taxon>Eukaryota</taxon>
        <taxon>Fungi</taxon>
        <taxon>Fungi incertae sedis</taxon>
        <taxon>Chytridiomycota</taxon>
        <taxon>Chytridiomycota incertae sedis</taxon>
        <taxon>Chytridiomycetes</taxon>
        <taxon>Chytridiales</taxon>
        <taxon>Chytriomycetaceae</taxon>
        <taxon>Rhizoclosmatium</taxon>
    </lineage>
</organism>
<reference evidence="1 2" key="1">
    <citation type="submission" date="2016-07" db="EMBL/GenBank/DDBJ databases">
        <title>Pervasive Adenine N6-methylation of Active Genes in Fungi.</title>
        <authorList>
            <consortium name="DOE Joint Genome Institute"/>
            <person name="Mondo S.J."/>
            <person name="Dannebaum R.O."/>
            <person name="Kuo R.C."/>
            <person name="Labutti K."/>
            <person name="Haridas S."/>
            <person name="Kuo A."/>
            <person name="Salamov A."/>
            <person name="Ahrendt S.R."/>
            <person name="Lipzen A."/>
            <person name="Sullivan W."/>
            <person name="Andreopoulos W.B."/>
            <person name="Clum A."/>
            <person name="Lindquist E."/>
            <person name="Daum C."/>
            <person name="Ramamoorthy G.K."/>
            <person name="Gryganskyi A."/>
            <person name="Culley D."/>
            <person name="Magnuson J.K."/>
            <person name="James T.Y."/>
            <person name="O'Malley M.A."/>
            <person name="Stajich J.E."/>
            <person name="Spatafora J.W."/>
            <person name="Visel A."/>
            <person name="Grigoriev I.V."/>
        </authorList>
    </citation>
    <scope>NUCLEOTIDE SEQUENCE [LARGE SCALE GENOMIC DNA]</scope>
    <source>
        <strain evidence="1 2">JEL800</strain>
    </source>
</reference>
<dbReference type="STRING" id="329046.A0A1Y2CCW3"/>
<sequence length="163" mass="18748">MLDFLHTNLVPFAKAHPHVEICVTPRLSAPAEIQAFYVGGQVRRHICYRLDAGSVERHAQYLCDTNAVGEALEVVKEEKEDVSDVWVRQRKMPRGKTMKQQDINLKTTGETDFKPQYWKHVKATNWKTVGRPADRKYTWPVLSGGAKKDYFWSPFGAQETFKP</sequence>
<dbReference type="Gene3D" id="3.40.30.10">
    <property type="entry name" value="Glutaredoxin"/>
    <property type="match status" value="1"/>
</dbReference>
<dbReference type="AlphaFoldDB" id="A0A1Y2CCW3"/>
<name>A0A1Y2CCW3_9FUNG</name>
<gene>
    <name evidence="1" type="ORF">BCR33DRAFT_716728</name>
</gene>
<comment type="caution">
    <text evidence="1">The sequence shown here is derived from an EMBL/GenBank/DDBJ whole genome shotgun (WGS) entry which is preliminary data.</text>
</comment>
<evidence type="ECO:0000313" key="2">
    <source>
        <dbReference type="Proteomes" id="UP000193642"/>
    </source>
</evidence>
<dbReference type="EMBL" id="MCGO01000021">
    <property type="protein sequence ID" value="ORY44766.1"/>
    <property type="molecule type" value="Genomic_DNA"/>
</dbReference>
<keyword evidence="2" id="KW-1185">Reference proteome</keyword>
<dbReference type="SUPFAM" id="SSF52833">
    <property type="entry name" value="Thioredoxin-like"/>
    <property type="match status" value="1"/>
</dbReference>
<proteinExistence type="predicted"/>
<evidence type="ECO:0000313" key="1">
    <source>
        <dbReference type="EMBL" id="ORY44766.1"/>
    </source>
</evidence>